<evidence type="ECO:0000313" key="4">
    <source>
        <dbReference type="Proteomes" id="UP000085678"/>
    </source>
</evidence>
<dbReference type="InParanoid" id="A0A1S3JIK3"/>
<dbReference type="GO" id="GO:0005802">
    <property type="term" value="C:trans-Golgi network"/>
    <property type="evidence" value="ECO:0007669"/>
    <property type="project" value="InterPro"/>
</dbReference>
<sequence length="434" mass="49125">MAESADKENHSLQEMQVEQDDASMSQKAVQPEKMLKGSSEKLKTSPQKKKKKKNTPKKQISDSTEKETPTEGGDTAANTEGEGAREVEGHEASTELSKAAESVEDIGDAEVLNLGNLADLDGPGRNRLFERGRQYEDNGKAQLALKCYLGCLTGLEEGSGFTYLPQCLHSVADVYFKKEEYEKAIQFIQAEKMYYESALIDTMGLEKRVEDRKKEKESGDTSPPDTGEESLDALRATEYEELSKLCLERDQPRLALDYIAKATKLRQQVFGEQHPITVKSLDFFTVVYAEVGKQQYKESLQKHTDRAVSPGEGGDADPTPISEPASILRRRKFTTDSGLAEKLKREVSFEEMRRRDKEDEEWISMTLLWIFLGVLSIMLVVLLTTLYCSLTERSSTCSAIKGNIYYAYMKIKYTYHYYTSTKDFHMEPPDRYQS</sequence>
<feature type="compositionally biased region" description="Polar residues" evidence="1">
    <location>
        <begin position="12"/>
        <end position="28"/>
    </location>
</feature>
<feature type="compositionally biased region" description="Basic and acidic residues" evidence="1">
    <location>
        <begin position="1"/>
        <end position="11"/>
    </location>
</feature>
<dbReference type="GO" id="GO:0030133">
    <property type="term" value="C:transport vesicle"/>
    <property type="evidence" value="ECO:0007669"/>
    <property type="project" value="TreeGrafter"/>
</dbReference>
<feature type="region of interest" description="Disordered" evidence="1">
    <location>
        <begin position="210"/>
        <end position="232"/>
    </location>
</feature>
<dbReference type="AlphaFoldDB" id="A0A1S3JIK3"/>
<dbReference type="OrthoDB" id="9946233at2759"/>
<dbReference type="PANTHER" id="PTHR28581">
    <property type="entry name" value="CONSORTIN"/>
    <property type="match status" value="1"/>
</dbReference>
<dbReference type="GeneID" id="106173614"/>
<keyword evidence="2" id="KW-0472">Membrane</keyword>
<dbReference type="InterPro" id="IPR054132">
    <property type="entry name" value="Consortin_N"/>
</dbReference>
<gene>
    <name evidence="5" type="primary">LOC106173614</name>
</gene>
<evidence type="ECO:0000256" key="1">
    <source>
        <dbReference type="SAM" id="MobiDB-lite"/>
    </source>
</evidence>
<dbReference type="Gene3D" id="1.25.40.10">
    <property type="entry name" value="Tetratricopeptide repeat domain"/>
    <property type="match status" value="1"/>
</dbReference>
<dbReference type="GO" id="GO:0042998">
    <property type="term" value="P:positive regulation of Golgi to plasma membrane protein transport"/>
    <property type="evidence" value="ECO:0007669"/>
    <property type="project" value="TreeGrafter"/>
</dbReference>
<dbReference type="Pfam" id="PF22883">
    <property type="entry name" value="Consortin_N"/>
    <property type="match status" value="1"/>
</dbReference>
<dbReference type="Proteomes" id="UP000085678">
    <property type="component" value="Unplaced"/>
</dbReference>
<accession>A0A1S3JIK3</accession>
<proteinExistence type="predicted"/>
<feature type="region of interest" description="Disordered" evidence="1">
    <location>
        <begin position="1"/>
        <end position="102"/>
    </location>
</feature>
<feature type="domain" description="Consortin N-terminal" evidence="3">
    <location>
        <begin position="161"/>
        <end position="210"/>
    </location>
</feature>
<feature type="compositionally biased region" description="Basic and acidic residues" evidence="1">
    <location>
        <begin position="82"/>
        <end position="93"/>
    </location>
</feature>
<feature type="transmembrane region" description="Helical" evidence="2">
    <location>
        <begin position="362"/>
        <end position="387"/>
    </location>
</feature>
<evidence type="ECO:0000313" key="5">
    <source>
        <dbReference type="RefSeq" id="XP_013410240.1"/>
    </source>
</evidence>
<keyword evidence="2" id="KW-0812">Transmembrane</keyword>
<dbReference type="SUPFAM" id="SSF48452">
    <property type="entry name" value="TPR-like"/>
    <property type="match status" value="1"/>
</dbReference>
<reference evidence="5" key="1">
    <citation type="submission" date="2025-08" db="UniProtKB">
        <authorList>
            <consortium name="RefSeq"/>
        </authorList>
    </citation>
    <scope>IDENTIFICATION</scope>
    <source>
        <tissue evidence="5">Gonads</tissue>
    </source>
</reference>
<feature type="compositionally biased region" description="Basic residues" evidence="1">
    <location>
        <begin position="46"/>
        <end position="56"/>
    </location>
</feature>
<organism evidence="4 5">
    <name type="scientific">Lingula anatina</name>
    <name type="common">Brachiopod</name>
    <name type="synonym">Lingula unguis</name>
    <dbReference type="NCBI Taxonomy" id="7574"/>
    <lineage>
        <taxon>Eukaryota</taxon>
        <taxon>Metazoa</taxon>
        <taxon>Spiralia</taxon>
        <taxon>Lophotrochozoa</taxon>
        <taxon>Brachiopoda</taxon>
        <taxon>Linguliformea</taxon>
        <taxon>Lingulata</taxon>
        <taxon>Lingulida</taxon>
        <taxon>Linguloidea</taxon>
        <taxon>Lingulidae</taxon>
        <taxon>Lingula</taxon>
    </lineage>
</organism>
<keyword evidence="2" id="KW-1133">Transmembrane helix</keyword>
<name>A0A1S3JIK3_LINAN</name>
<dbReference type="PANTHER" id="PTHR28581:SF2">
    <property type="entry name" value="NUTRITIONALLY-REGULATED ADIPOSE AND CARDIAC ENRICHED PROTEIN HOMOLOG ISOFORM X1"/>
    <property type="match status" value="1"/>
</dbReference>
<keyword evidence="4" id="KW-1185">Reference proteome</keyword>
<feature type="compositionally biased region" description="Basic and acidic residues" evidence="1">
    <location>
        <begin position="210"/>
        <end position="219"/>
    </location>
</feature>
<protein>
    <submittedName>
        <fullName evidence="5">Uncharacterized protein LOC106173614</fullName>
    </submittedName>
</protein>
<feature type="region of interest" description="Disordered" evidence="1">
    <location>
        <begin position="300"/>
        <end position="322"/>
    </location>
</feature>
<dbReference type="GO" id="GO:0005886">
    <property type="term" value="C:plasma membrane"/>
    <property type="evidence" value="ECO:0007669"/>
    <property type="project" value="TreeGrafter"/>
</dbReference>
<evidence type="ECO:0000259" key="3">
    <source>
        <dbReference type="Pfam" id="PF22883"/>
    </source>
</evidence>
<dbReference type="InterPro" id="IPR011990">
    <property type="entry name" value="TPR-like_helical_dom_sf"/>
</dbReference>
<evidence type="ECO:0000256" key="2">
    <source>
        <dbReference type="SAM" id="Phobius"/>
    </source>
</evidence>
<dbReference type="KEGG" id="lak:106173614"/>
<feature type="compositionally biased region" description="Basic and acidic residues" evidence="1">
    <location>
        <begin position="59"/>
        <end position="69"/>
    </location>
</feature>
<feature type="compositionally biased region" description="Basic and acidic residues" evidence="1">
    <location>
        <begin position="33"/>
        <end position="43"/>
    </location>
</feature>
<dbReference type="InterPro" id="IPR042318">
    <property type="entry name" value="Consortin"/>
</dbReference>
<dbReference type="RefSeq" id="XP_013410240.1">
    <property type="nucleotide sequence ID" value="XM_013554786.1"/>
</dbReference>
<dbReference type="GO" id="GO:0071253">
    <property type="term" value="F:connexin binding"/>
    <property type="evidence" value="ECO:0007669"/>
    <property type="project" value="InterPro"/>
</dbReference>